<keyword evidence="4" id="KW-1003">Cell membrane</keyword>
<keyword evidence="3" id="KW-0813">Transport</keyword>
<keyword evidence="6 8" id="KW-1133">Transmembrane helix</keyword>
<feature type="transmembrane region" description="Helical" evidence="8">
    <location>
        <begin position="232"/>
        <end position="250"/>
    </location>
</feature>
<comment type="subcellular location">
    <subcellularLocation>
        <location evidence="1">Cell membrane</location>
        <topology evidence="1">Multi-pass membrane protein</topology>
    </subcellularLocation>
</comment>
<proteinExistence type="inferred from homology"/>
<evidence type="ECO:0000256" key="3">
    <source>
        <dbReference type="ARBA" id="ARBA00022448"/>
    </source>
</evidence>
<evidence type="ECO:0000256" key="7">
    <source>
        <dbReference type="ARBA" id="ARBA00023136"/>
    </source>
</evidence>
<evidence type="ECO:0000313" key="9">
    <source>
        <dbReference type="EMBL" id="MYZ46687.1"/>
    </source>
</evidence>
<feature type="transmembrane region" description="Helical" evidence="8">
    <location>
        <begin position="202"/>
        <end position="220"/>
    </location>
</feature>
<sequence length="308" mass="31755">MIAALQALLPILIVTAVGWVLARSEIVTPAGWIGFEAVTYHVFFPSIVVLNLAEADFGALPFATLGASLAASVLTMTALCFGLKRWFSGPLRLDGPRFTSVLQGATRWNTFIALAMAASLYGPEGVALTAVAIVAMIPLLNFINVSALSAYASGAPLSARRFARDLALNPYIWSSALGVAINLVGLELPVAVSAALRMMGEAALAAGILAVGAGLDLSSLRRPGPALTMSSVLRLAGMPLLAALYCRLFDVGGTALGVAIVATAVPTASGAYLLARRMGGDARLMAEIITLQTVLCAVTLPMAMAVLA</sequence>
<feature type="transmembrane region" description="Helical" evidence="8">
    <location>
        <begin position="171"/>
        <end position="196"/>
    </location>
</feature>
<dbReference type="EMBL" id="SPKJ01000005">
    <property type="protein sequence ID" value="MYZ46687.1"/>
    <property type="molecule type" value="Genomic_DNA"/>
</dbReference>
<dbReference type="AlphaFoldDB" id="A0A964WS84"/>
<dbReference type="RefSeq" id="WP_161139031.1">
    <property type="nucleotide sequence ID" value="NZ_SPKJ01000005.1"/>
</dbReference>
<dbReference type="InterPro" id="IPR004776">
    <property type="entry name" value="Mem_transp_PIN-like"/>
</dbReference>
<dbReference type="Pfam" id="PF03547">
    <property type="entry name" value="Mem_trans"/>
    <property type="match status" value="1"/>
</dbReference>
<organism evidence="9 10">
    <name type="scientific">Propylenella binzhouense</name>
    <dbReference type="NCBI Taxonomy" id="2555902"/>
    <lineage>
        <taxon>Bacteria</taxon>
        <taxon>Pseudomonadati</taxon>
        <taxon>Pseudomonadota</taxon>
        <taxon>Alphaproteobacteria</taxon>
        <taxon>Hyphomicrobiales</taxon>
        <taxon>Propylenellaceae</taxon>
        <taxon>Propylenella</taxon>
    </lineage>
</organism>
<dbReference type="PANTHER" id="PTHR36838">
    <property type="entry name" value="AUXIN EFFLUX CARRIER FAMILY PROTEIN"/>
    <property type="match status" value="1"/>
</dbReference>
<feature type="transmembrane region" description="Helical" evidence="8">
    <location>
        <begin position="59"/>
        <end position="83"/>
    </location>
</feature>
<dbReference type="GO" id="GO:0005886">
    <property type="term" value="C:plasma membrane"/>
    <property type="evidence" value="ECO:0007669"/>
    <property type="project" value="UniProtKB-SubCell"/>
</dbReference>
<gene>
    <name evidence="9" type="ORF">E4O86_03000</name>
</gene>
<feature type="transmembrane region" description="Helical" evidence="8">
    <location>
        <begin position="127"/>
        <end position="151"/>
    </location>
</feature>
<evidence type="ECO:0000256" key="4">
    <source>
        <dbReference type="ARBA" id="ARBA00022475"/>
    </source>
</evidence>
<accession>A0A964WS84</accession>
<keyword evidence="7 8" id="KW-0472">Membrane</keyword>
<dbReference type="OrthoDB" id="9805563at2"/>
<name>A0A964WS84_9HYPH</name>
<protein>
    <submittedName>
        <fullName evidence="9">AEC family transporter</fullName>
    </submittedName>
</protein>
<dbReference type="InterPro" id="IPR038770">
    <property type="entry name" value="Na+/solute_symporter_sf"/>
</dbReference>
<reference evidence="9" key="1">
    <citation type="submission" date="2019-03" db="EMBL/GenBank/DDBJ databases">
        <title>Afifella sp. nov., isolated from activated sludge.</title>
        <authorList>
            <person name="Li Q."/>
            <person name="Liu Y."/>
        </authorList>
    </citation>
    <scope>NUCLEOTIDE SEQUENCE</scope>
    <source>
        <strain evidence="9">L72</strain>
    </source>
</reference>
<feature type="transmembrane region" description="Helical" evidence="8">
    <location>
        <begin position="256"/>
        <end position="275"/>
    </location>
</feature>
<dbReference type="PANTHER" id="PTHR36838:SF4">
    <property type="entry name" value="AUXIN EFFLUX CARRIER FAMILY PROTEIN"/>
    <property type="match status" value="1"/>
</dbReference>
<evidence type="ECO:0000256" key="2">
    <source>
        <dbReference type="ARBA" id="ARBA00010145"/>
    </source>
</evidence>
<keyword evidence="10" id="KW-1185">Reference proteome</keyword>
<keyword evidence="5 8" id="KW-0812">Transmembrane</keyword>
<evidence type="ECO:0000256" key="1">
    <source>
        <dbReference type="ARBA" id="ARBA00004651"/>
    </source>
</evidence>
<dbReference type="Gene3D" id="1.20.1530.20">
    <property type="match status" value="1"/>
</dbReference>
<evidence type="ECO:0000313" key="10">
    <source>
        <dbReference type="Proteomes" id="UP000773614"/>
    </source>
</evidence>
<evidence type="ECO:0000256" key="5">
    <source>
        <dbReference type="ARBA" id="ARBA00022692"/>
    </source>
</evidence>
<dbReference type="Proteomes" id="UP000773614">
    <property type="component" value="Unassembled WGS sequence"/>
</dbReference>
<evidence type="ECO:0000256" key="8">
    <source>
        <dbReference type="SAM" id="Phobius"/>
    </source>
</evidence>
<dbReference type="GO" id="GO:0055085">
    <property type="term" value="P:transmembrane transport"/>
    <property type="evidence" value="ECO:0007669"/>
    <property type="project" value="InterPro"/>
</dbReference>
<evidence type="ECO:0000256" key="6">
    <source>
        <dbReference type="ARBA" id="ARBA00022989"/>
    </source>
</evidence>
<comment type="similarity">
    <text evidence="2">Belongs to the auxin efflux carrier (TC 2.A.69) family.</text>
</comment>
<comment type="caution">
    <text evidence="9">The sequence shown here is derived from an EMBL/GenBank/DDBJ whole genome shotgun (WGS) entry which is preliminary data.</text>
</comment>
<feature type="transmembrane region" description="Helical" evidence="8">
    <location>
        <begin position="287"/>
        <end position="307"/>
    </location>
</feature>